<proteinExistence type="predicted"/>
<accession>A0ACC4CS97</accession>
<keyword evidence="2" id="KW-1185">Reference proteome</keyword>
<reference evidence="1 2" key="1">
    <citation type="journal article" date="2024" name="Plant Biotechnol. J.">
        <title>Genome and CRISPR/Cas9 system of a widespread forest tree (Populus alba) in the world.</title>
        <authorList>
            <person name="Liu Y.J."/>
            <person name="Jiang P.F."/>
            <person name="Han X.M."/>
            <person name="Li X.Y."/>
            <person name="Wang H.M."/>
            <person name="Wang Y.J."/>
            <person name="Wang X.X."/>
            <person name="Zeng Q.Y."/>
        </authorList>
    </citation>
    <scope>NUCLEOTIDE SEQUENCE [LARGE SCALE GENOMIC DNA]</scope>
    <source>
        <strain evidence="2">cv. PAL-ZL1</strain>
    </source>
</reference>
<dbReference type="EMBL" id="RCHU02000002">
    <property type="protein sequence ID" value="KAL3604072.1"/>
    <property type="molecule type" value="Genomic_DNA"/>
</dbReference>
<organism evidence="1 2">
    <name type="scientific">Populus alba</name>
    <name type="common">White poplar</name>
    <dbReference type="NCBI Taxonomy" id="43335"/>
    <lineage>
        <taxon>Eukaryota</taxon>
        <taxon>Viridiplantae</taxon>
        <taxon>Streptophyta</taxon>
        <taxon>Embryophyta</taxon>
        <taxon>Tracheophyta</taxon>
        <taxon>Spermatophyta</taxon>
        <taxon>Magnoliopsida</taxon>
        <taxon>eudicotyledons</taxon>
        <taxon>Gunneridae</taxon>
        <taxon>Pentapetalae</taxon>
        <taxon>rosids</taxon>
        <taxon>fabids</taxon>
        <taxon>Malpighiales</taxon>
        <taxon>Salicaceae</taxon>
        <taxon>Saliceae</taxon>
        <taxon>Populus</taxon>
    </lineage>
</organism>
<protein>
    <submittedName>
        <fullName evidence="1">Uncharacterized protein</fullName>
    </submittedName>
</protein>
<dbReference type="Proteomes" id="UP000309997">
    <property type="component" value="Unassembled WGS sequence"/>
</dbReference>
<comment type="caution">
    <text evidence="1">The sequence shown here is derived from an EMBL/GenBank/DDBJ whole genome shotgun (WGS) entry which is preliminary data.</text>
</comment>
<name>A0ACC4CS97_POPAL</name>
<evidence type="ECO:0000313" key="1">
    <source>
        <dbReference type="EMBL" id="KAL3604072.1"/>
    </source>
</evidence>
<sequence length="143" mass="16067">MSPKTNFLFVVSNQPWPIPIHDYLPTVLCLEDYIKSRNDTACEWWGLIALSSTLSLDYGERETFSILMVLCCWKLLVWLEGTYGAAGGKVAVLSNRGDAVGGAVMTPQRKPVLPWLLRIEELRIVVSTNDAERNTTTHDEGWP</sequence>
<evidence type="ECO:0000313" key="2">
    <source>
        <dbReference type="Proteomes" id="UP000309997"/>
    </source>
</evidence>
<gene>
    <name evidence="1" type="ORF">D5086_004931</name>
</gene>